<dbReference type="EMBL" id="JADBEC010000001">
    <property type="protein sequence ID" value="MBE1506656.1"/>
    <property type="molecule type" value="Genomic_DNA"/>
</dbReference>
<protein>
    <recommendedName>
        <fullName evidence="3">Amino acid transporter</fullName>
    </recommendedName>
</protein>
<dbReference type="Gene3D" id="3.30.460.40">
    <property type="match status" value="1"/>
</dbReference>
<evidence type="ECO:0000313" key="1">
    <source>
        <dbReference type="EMBL" id="MBE1506656.1"/>
    </source>
</evidence>
<sequence length="197" mass="22575">MKPLADDAWNPWHPAELMQRLDASFCWYVVGGWALDLWHGIETREHEDLEFAVLPEDLDRARALLGELMFFAVDDGRFEPLPAAARPPEKVMQFWGADIDEGCWRVDMMLERGTADSWVYKRDPAIGAPRAEMIRTSPGGIPYLAPEAVLLFKARHCREKDEGDFDRAVPKLDTSGRARLRGWLQHCHPGHDWIARL</sequence>
<dbReference type="InterPro" id="IPR043519">
    <property type="entry name" value="NT_sf"/>
</dbReference>
<gene>
    <name evidence="1" type="ORF">H4W29_003837</name>
</gene>
<organism evidence="1 2">
    <name type="scientific">Rhizobium viscosum</name>
    <name type="common">Arthrobacter viscosus</name>
    <dbReference type="NCBI Taxonomy" id="1673"/>
    <lineage>
        <taxon>Bacteria</taxon>
        <taxon>Pseudomonadati</taxon>
        <taxon>Pseudomonadota</taxon>
        <taxon>Alphaproteobacteria</taxon>
        <taxon>Hyphomicrobiales</taxon>
        <taxon>Rhizobiaceae</taxon>
        <taxon>Rhizobium/Agrobacterium group</taxon>
        <taxon>Rhizobium</taxon>
    </lineage>
</organism>
<dbReference type="RefSeq" id="WP_192730330.1">
    <property type="nucleotide sequence ID" value="NZ_BAAAVL010000021.1"/>
</dbReference>
<comment type="caution">
    <text evidence="1">The sequence shown here is derived from an EMBL/GenBank/DDBJ whole genome shotgun (WGS) entry which is preliminary data.</text>
</comment>
<evidence type="ECO:0008006" key="3">
    <source>
        <dbReference type="Google" id="ProtNLM"/>
    </source>
</evidence>
<keyword evidence="2" id="KW-1185">Reference proteome</keyword>
<evidence type="ECO:0000313" key="2">
    <source>
        <dbReference type="Proteomes" id="UP000620262"/>
    </source>
</evidence>
<reference evidence="1 2" key="1">
    <citation type="submission" date="2020-10" db="EMBL/GenBank/DDBJ databases">
        <title>Sequencing the genomes of 1000 actinobacteria strains.</title>
        <authorList>
            <person name="Klenk H.-P."/>
        </authorList>
    </citation>
    <scope>NUCLEOTIDE SEQUENCE [LARGE SCALE GENOMIC DNA]</scope>
    <source>
        <strain evidence="1 2">DSM 7307</strain>
    </source>
</reference>
<name>A0ABR9ITX5_RHIVS</name>
<dbReference type="Proteomes" id="UP000620262">
    <property type="component" value="Unassembled WGS sequence"/>
</dbReference>
<accession>A0ABR9ITX5</accession>
<dbReference type="SUPFAM" id="SSF81301">
    <property type="entry name" value="Nucleotidyltransferase"/>
    <property type="match status" value="1"/>
</dbReference>
<proteinExistence type="predicted"/>